<reference evidence="2 3" key="1">
    <citation type="journal article" date="2015" name="Genome Biol. Evol.">
        <title>The genome of winter moth (Operophtera brumata) provides a genomic perspective on sexual dimorphism and phenology.</title>
        <authorList>
            <person name="Derks M.F."/>
            <person name="Smit S."/>
            <person name="Salis L."/>
            <person name="Schijlen E."/>
            <person name="Bossers A."/>
            <person name="Mateman C."/>
            <person name="Pijl A.S."/>
            <person name="de Ridder D."/>
            <person name="Groenen M.A."/>
            <person name="Visser M.E."/>
            <person name="Megens H.J."/>
        </authorList>
    </citation>
    <scope>NUCLEOTIDE SEQUENCE [LARGE SCALE GENOMIC DNA]</scope>
    <source>
        <strain evidence="2">WM2013NL</strain>
        <tissue evidence="2">Head and thorax</tissue>
    </source>
</reference>
<sequence>MSSKDSGISQMSDATLSNKANGLHSFSAECGNHMSSKDSGISQMSDATLSNKANGVPNGHLNA</sequence>
<feature type="compositionally biased region" description="Polar residues" evidence="1">
    <location>
        <begin position="33"/>
        <end position="53"/>
    </location>
</feature>
<comment type="caution">
    <text evidence="2">The sequence shown here is derived from an EMBL/GenBank/DDBJ whole genome shotgun (WGS) entry which is preliminary data.</text>
</comment>
<name>A0A0L7LM64_OPEBR</name>
<evidence type="ECO:0000313" key="3">
    <source>
        <dbReference type="Proteomes" id="UP000037510"/>
    </source>
</evidence>
<dbReference type="Proteomes" id="UP000037510">
    <property type="component" value="Unassembled WGS sequence"/>
</dbReference>
<evidence type="ECO:0000313" key="2">
    <source>
        <dbReference type="EMBL" id="KOB76638.1"/>
    </source>
</evidence>
<protein>
    <submittedName>
        <fullName evidence="2">Uncharacterized protein</fullName>
    </submittedName>
</protein>
<accession>A0A0L7LM64</accession>
<proteinExistence type="predicted"/>
<dbReference type="EMBL" id="JTDY01000571">
    <property type="protein sequence ID" value="KOB76638.1"/>
    <property type="molecule type" value="Genomic_DNA"/>
</dbReference>
<dbReference type="AlphaFoldDB" id="A0A0L7LM64"/>
<feature type="region of interest" description="Disordered" evidence="1">
    <location>
        <begin position="23"/>
        <end position="63"/>
    </location>
</feature>
<gene>
    <name evidence="2" type="ORF">OBRU01_05556</name>
</gene>
<evidence type="ECO:0000256" key="1">
    <source>
        <dbReference type="SAM" id="MobiDB-lite"/>
    </source>
</evidence>
<organism evidence="2 3">
    <name type="scientific">Operophtera brumata</name>
    <name type="common">Winter moth</name>
    <name type="synonym">Phalaena brumata</name>
    <dbReference type="NCBI Taxonomy" id="104452"/>
    <lineage>
        <taxon>Eukaryota</taxon>
        <taxon>Metazoa</taxon>
        <taxon>Ecdysozoa</taxon>
        <taxon>Arthropoda</taxon>
        <taxon>Hexapoda</taxon>
        <taxon>Insecta</taxon>
        <taxon>Pterygota</taxon>
        <taxon>Neoptera</taxon>
        <taxon>Endopterygota</taxon>
        <taxon>Lepidoptera</taxon>
        <taxon>Glossata</taxon>
        <taxon>Ditrysia</taxon>
        <taxon>Geometroidea</taxon>
        <taxon>Geometridae</taxon>
        <taxon>Larentiinae</taxon>
        <taxon>Operophtera</taxon>
    </lineage>
</organism>
<keyword evidence="3" id="KW-1185">Reference proteome</keyword>